<evidence type="ECO:0000256" key="3">
    <source>
        <dbReference type="ARBA" id="ARBA00022691"/>
    </source>
</evidence>
<name>A0A0N7IEJ1_9BACE</name>
<keyword evidence="4" id="KW-0479">Metal-binding</keyword>
<dbReference type="Pfam" id="PF04055">
    <property type="entry name" value="Radical_SAM"/>
    <property type="match status" value="1"/>
</dbReference>
<reference evidence="8 9" key="1">
    <citation type="journal article" date="2015" name="Science">
        <title>Genetic determinants of in vivo fitness and diet responsiveness in multiple human gut Bacteroides.</title>
        <authorList>
            <person name="Wu M."/>
            <person name="McNulty N.P."/>
            <person name="Rodionov D.A."/>
            <person name="Khoroshkin M.S."/>
            <person name="Griffin N.W."/>
            <person name="Cheng J."/>
            <person name="Latreille P."/>
            <person name="Kerstetter R.A."/>
            <person name="Terrapon N."/>
            <person name="Henrissat B."/>
            <person name="Osterman A.L."/>
            <person name="Gordon J.I."/>
        </authorList>
    </citation>
    <scope>NUCLEOTIDE SEQUENCE [LARGE SCALE GENOMIC DNA]</scope>
    <source>
        <strain evidence="8 9">WH2</strain>
    </source>
</reference>
<dbReference type="PROSITE" id="PS51918">
    <property type="entry name" value="RADICAL_SAM"/>
    <property type="match status" value="1"/>
</dbReference>
<dbReference type="InterPro" id="IPR007197">
    <property type="entry name" value="rSAM"/>
</dbReference>
<keyword evidence="2" id="KW-0004">4Fe-4S</keyword>
<dbReference type="PANTHER" id="PTHR30352:SF4">
    <property type="entry name" value="PYRUVATE FORMATE-LYASE 2-ACTIVATING ENZYME"/>
    <property type="match status" value="1"/>
</dbReference>
<evidence type="ECO:0000256" key="5">
    <source>
        <dbReference type="ARBA" id="ARBA00023004"/>
    </source>
</evidence>
<evidence type="ECO:0000256" key="1">
    <source>
        <dbReference type="ARBA" id="ARBA00001966"/>
    </source>
</evidence>
<keyword evidence="8" id="KW-0456">Lyase</keyword>
<comment type="cofactor">
    <cofactor evidence="1">
        <name>[4Fe-4S] cluster</name>
        <dbReference type="ChEBI" id="CHEBI:49883"/>
    </cofactor>
</comment>
<dbReference type="GO" id="GO:0043365">
    <property type="term" value="F:[formate-C-acetyltransferase]-activating enzyme activity"/>
    <property type="evidence" value="ECO:0007669"/>
    <property type="project" value="UniProtKB-EC"/>
</dbReference>
<keyword evidence="8" id="KW-0560">Oxidoreductase</keyword>
<dbReference type="PANTHER" id="PTHR30352">
    <property type="entry name" value="PYRUVATE FORMATE-LYASE-ACTIVATING ENZYME"/>
    <property type="match status" value="1"/>
</dbReference>
<organism evidence="8 9">
    <name type="scientific">Bacteroides cellulosilyticus</name>
    <dbReference type="NCBI Taxonomy" id="246787"/>
    <lineage>
        <taxon>Bacteria</taxon>
        <taxon>Pseudomonadati</taxon>
        <taxon>Bacteroidota</taxon>
        <taxon>Bacteroidia</taxon>
        <taxon>Bacteroidales</taxon>
        <taxon>Bacteroidaceae</taxon>
        <taxon>Bacteroides</taxon>
    </lineage>
</organism>
<dbReference type="GO" id="GO:0051537">
    <property type="term" value="F:2 iron, 2 sulfur cluster binding"/>
    <property type="evidence" value="ECO:0007669"/>
    <property type="project" value="InterPro"/>
</dbReference>
<keyword evidence="3" id="KW-0949">S-adenosyl-L-methionine</keyword>
<dbReference type="EC" id="1.97.1.4" evidence="8"/>
<dbReference type="InterPro" id="IPR013785">
    <property type="entry name" value="Aldolase_TIM"/>
</dbReference>
<dbReference type="Gene3D" id="3.20.20.70">
    <property type="entry name" value="Aldolase class I"/>
    <property type="match status" value="1"/>
</dbReference>
<dbReference type="SUPFAM" id="SSF102114">
    <property type="entry name" value="Radical SAM enzymes"/>
    <property type="match status" value="1"/>
</dbReference>
<accession>A0A0N7IEJ1</accession>
<evidence type="ECO:0000313" key="8">
    <source>
        <dbReference type="EMBL" id="ALJ57547.1"/>
    </source>
</evidence>
<evidence type="ECO:0000256" key="6">
    <source>
        <dbReference type="ARBA" id="ARBA00023014"/>
    </source>
</evidence>
<dbReference type="PROSITE" id="PS00197">
    <property type="entry name" value="2FE2S_FER_1"/>
    <property type="match status" value="1"/>
</dbReference>
<keyword evidence="6" id="KW-0411">Iron-sulfur</keyword>
<dbReference type="Proteomes" id="UP000061809">
    <property type="component" value="Chromosome"/>
</dbReference>
<proteinExistence type="predicted"/>
<dbReference type="GO" id="GO:0046872">
    <property type="term" value="F:metal ion binding"/>
    <property type="evidence" value="ECO:0007669"/>
    <property type="project" value="UniProtKB-KW"/>
</dbReference>
<evidence type="ECO:0000256" key="2">
    <source>
        <dbReference type="ARBA" id="ARBA00022485"/>
    </source>
</evidence>
<evidence type="ECO:0000313" key="9">
    <source>
        <dbReference type="Proteomes" id="UP000061809"/>
    </source>
</evidence>
<dbReference type="GO" id="GO:0016829">
    <property type="term" value="F:lyase activity"/>
    <property type="evidence" value="ECO:0007669"/>
    <property type="project" value="UniProtKB-KW"/>
</dbReference>
<dbReference type="InterPro" id="IPR058240">
    <property type="entry name" value="rSAM_sf"/>
</dbReference>
<dbReference type="PATRIC" id="fig|246787.4.peg.283"/>
<evidence type="ECO:0000259" key="7">
    <source>
        <dbReference type="PROSITE" id="PS51918"/>
    </source>
</evidence>
<sequence length="314" mass="35252">MGILSSLITGIIQDSPSGFLQDATDSSSKGMDKTFFIGICRHRLLTDGEGVTTLVGFSGCPLRCKYCINKLCWEETGIISYTPAELYDIIKKDLIYLIATGGGITFGGGEPGLHSKFISEFRKICDERLHIYLETSLNIPLENLLELIPAVDSYIVDIKDVNNQIYLRYTGCNNRKAIRNLKYMVDNNLTERLTIRVPLIPEYNTEQDVENSIAELKALGITKFDRFTYRASDKKPKCPEEQNTSEEMNYGKAVCEVLKQIRIEIAAANNIPYTPHLCHHKQCATGTCSVCEKELLEIETHLNNKLLAGDKIII</sequence>
<gene>
    <name evidence="8" type="primary">pflA_1</name>
    <name evidence="8" type="ORF">BcellWH2_00271</name>
</gene>
<feature type="domain" description="Radical SAM core" evidence="7">
    <location>
        <begin position="46"/>
        <end position="268"/>
    </location>
</feature>
<dbReference type="AlphaFoldDB" id="A0A0N7IEJ1"/>
<evidence type="ECO:0000256" key="4">
    <source>
        <dbReference type="ARBA" id="ARBA00022723"/>
    </source>
</evidence>
<dbReference type="InterPro" id="IPR034457">
    <property type="entry name" value="Organic_radical-activating"/>
</dbReference>
<dbReference type="SFLD" id="SFLDG01066">
    <property type="entry name" value="organic_radical-activating_enz"/>
    <property type="match status" value="1"/>
</dbReference>
<keyword evidence="5" id="KW-0408">Iron</keyword>
<dbReference type="KEGG" id="bcel:BcellWH2_00271"/>
<keyword evidence="8" id="KW-0670">Pyruvate</keyword>
<protein>
    <submittedName>
        <fullName evidence="8">Pyruvate formate-lyase 1-activating enzyme</fullName>
        <ecNumber evidence="8">1.97.1.4</ecNumber>
    </submittedName>
</protein>
<dbReference type="GO" id="GO:0051539">
    <property type="term" value="F:4 iron, 4 sulfur cluster binding"/>
    <property type="evidence" value="ECO:0007669"/>
    <property type="project" value="UniProtKB-KW"/>
</dbReference>
<dbReference type="EMBL" id="CP012801">
    <property type="protein sequence ID" value="ALJ57547.1"/>
    <property type="molecule type" value="Genomic_DNA"/>
</dbReference>
<dbReference type="InterPro" id="IPR006058">
    <property type="entry name" value="2Fe2S_fd_BS"/>
</dbReference>
<dbReference type="SFLD" id="SFLDS00029">
    <property type="entry name" value="Radical_SAM"/>
    <property type="match status" value="1"/>
</dbReference>